<protein>
    <submittedName>
        <fullName evidence="1">Uncharacterized protein</fullName>
    </submittedName>
</protein>
<gene>
    <name evidence="1" type="ORF">EV182_002690</name>
</gene>
<dbReference type="Proteomes" id="UP001145114">
    <property type="component" value="Unassembled WGS sequence"/>
</dbReference>
<name>A0ACC1HH84_9FUNG</name>
<reference evidence="1" key="1">
    <citation type="submission" date="2022-06" db="EMBL/GenBank/DDBJ databases">
        <title>Phylogenomic reconstructions and comparative analyses of Kickxellomycotina fungi.</title>
        <authorList>
            <person name="Reynolds N.K."/>
            <person name="Stajich J.E."/>
            <person name="Barry K."/>
            <person name="Grigoriev I.V."/>
            <person name="Crous P."/>
            <person name="Smith M.E."/>
        </authorList>
    </citation>
    <scope>NUCLEOTIDE SEQUENCE</scope>
    <source>
        <strain evidence="1">RSA 2271</strain>
    </source>
</reference>
<evidence type="ECO:0000313" key="2">
    <source>
        <dbReference type="Proteomes" id="UP001145114"/>
    </source>
</evidence>
<proteinExistence type="predicted"/>
<keyword evidence="2" id="KW-1185">Reference proteome</keyword>
<sequence>MPKGADLSGRIGQAPRAQHLPRAGSSSGGGGVISSHSLPGGYSENTLDEPISATILRDLKKVWHKTVQVLVPKGRENALKEWDLWGPMLMCLSLAIIMSSLAPEKQASTVFTGVFVIVCFGSSVVTLNCKLLGGNV</sequence>
<comment type="caution">
    <text evidence="1">The sequence shown here is derived from an EMBL/GenBank/DDBJ whole genome shotgun (WGS) entry which is preliminary data.</text>
</comment>
<organism evidence="1 2">
    <name type="scientific">Spiromyces aspiralis</name>
    <dbReference type="NCBI Taxonomy" id="68401"/>
    <lineage>
        <taxon>Eukaryota</taxon>
        <taxon>Fungi</taxon>
        <taxon>Fungi incertae sedis</taxon>
        <taxon>Zoopagomycota</taxon>
        <taxon>Kickxellomycotina</taxon>
        <taxon>Kickxellomycetes</taxon>
        <taxon>Kickxellales</taxon>
        <taxon>Kickxellaceae</taxon>
        <taxon>Spiromyces</taxon>
    </lineage>
</organism>
<evidence type="ECO:0000313" key="1">
    <source>
        <dbReference type="EMBL" id="KAJ1674725.1"/>
    </source>
</evidence>
<accession>A0ACC1HH84</accession>
<dbReference type="EMBL" id="JAMZIH010005729">
    <property type="protein sequence ID" value="KAJ1674725.1"/>
    <property type="molecule type" value="Genomic_DNA"/>
</dbReference>